<feature type="transmembrane region" description="Helical" evidence="6">
    <location>
        <begin position="292"/>
        <end position="313"/>
    </location>
</feature>
<evidence type="ECO:0000256" key="6">
    <source>
        <dbReference type="SAM" id="Phobius"/>
    </source>
</evidence>
<keyword evidence="3 6" id="KW-0812">Transmembrane</keyword>
<dbReference type="GO" id="GO:0046873">
    <property type="term" value="F:metal ion transmembrane transporter activity"/>
    <property type="evidence" value="ECO:0007669"/>
    <property type="project" value="InterPro"/>
</dbReference>
<dbReference type="EMBL" id="JAPHEH010000001">
    <property type="protein sequence ID" value="MDG4475291.1"/>
    <property type="molecule type" value="Genomic_DNA"/>
</dbReference>
<dbReference type="InterPro" id="IPR002523">
    <property type="entry name" value="MgTranspt_CorA/ZnTranspt_ZntB"/>
</dbReference>
<dbReference type="GO" id="GO:0016020">
    <property type="term" value="C:membrane"/>
    <property type="evidence" value="ECO:0007669"/>
    <property type="project" value="UniProtKB-SubCell"/>
</dbReference>
<dbReference type="InterPro" id="IPR047199">
    <property type="entry name" value="CorA-like"/>
</dbReference>
<keyword evidence="5 6" id="KW-0472">Membrane</keyword>
<dbReference type="Proteomes" id="UP001154240">
    <property type="component" value="Unassembled WGS sequence"/>
</dbReference>
<protein>
    <submittedName>
        <fullName evidence="7">Magnesium transporter CorA family protein</fullName>
    </submittedName>
</protein>
<dbReference type="AlphaFoldDB" id="A0A9X4MDE4"/>
<dbReference type="InterPro" id="IPR045861">
    <property type="entry name" value="CorA_cytoplasmic_dom"/>
</dbReference>
<evidence type="ECO:0000313" key="7">
    <source>
        <dbReference type="EMBL" id="MDG4475291.1"/>
    </source>
</evidence>
<dbReference type="InterPro" id="IPR045863">
    <property type="entry name" value="CorA_TM1_TM2"/>
</dbReference>
<organism evidence="7 8">
    <name type="scientific">Thiovibrio frasassiensis</name>
    <dbReference type="NCBI Taxonomy" id="2984131"/>
    <lineage>
        <taxon>Bacteria</taxon>
        <taxon>Pseudomonadati</taxon>
        <taxon>Thermodesulfobacteriota</taxon>
        <taxon>Desulfobulbia</taxon>
        <taxon>Desulfobulbales</taxon>
        <taxon>Thiovibrionaceae</taxon>
        <taxon>Thiovibrio</taxon>
    </lineage>
</organism>
<dbReference type="PANTHER" id="PTHR47891:SF2">
    <property type="entry name" value="MAGNESIUM AND COBALT TRANSPORTER"/>
    <property type="match status" value="1"/>
</dbReference>
<evidence type="ECO:0000256" key="4">
    <source>
        <dbReference type="ARBA" id="ARBA00022989"/>
    </source>
</evidence>
<dbReference type="Gene3D" id="3.30.460.20">
    <property type="entry name" value="CorA soluble domain-like"/>
    <property type="match status" value="1"/>
</dbReference>
<accession>A0A9X4MDE4</accession>
<keyword evidence="4 6" id="KW-1133">Transmembrane helix</keyword>
<dbReference type="Pfam" id="PF01544">
    <property type="entry name" value="CorA"/>
    <property type="match status" value="1"/>
</dbReference>
<sequence>MLTVYKRFDHQLQIVTDSGPVPRSWIRMVNPTPDEIRTVSEATKVPEDLLRAALDSEERSRIEIEDNCMLVLTNFPMLRGPDMYDTLPLGIILTPDQVITVSLEETEILPGNIVGPGAPAYYNTGKRTRFLFQILYKTAKVYLRFIHQINRQTDEIERHLRKSMNNAEVFRLFDMEKGLTYFTVALRSNGLVLERLMRLRKNSALQHLLPQYEEDEDILEDAIIENRQALEMVQMYSDILSGMMDAFTSVISNNLNQVMKLLASITILISTPTMISSFWGMNVGVPFLDQQMGFWVVLGISIVLTGLAGFVLWRKRMF</sequence>
<dbReference type="Gene3D" id="1.20.58.340">
    <property type="entry name" value="Magnesium transport protein CorA, transmembrane region"/>
    <property type="match status" value="2"/>
</dbReference>
<keyword evidence="8" id="KW-1185">Reference proteome</keyword>
<evidence type="ECO:0000256" key="2">
    <source>
        <dbReference type="ARBA" id="ARBA00009765"/>
    </source>
</evidence>
<evidence type="ECO:0000256" key="1">
    <source>
        <dbReference type="ARBA" id="ARBA00004141"/>
    </source>
</evidence>
<dbReference type="SUPFAM" id="SSF144083">
    <property type="entry name" value="Magnesium transport protein CorA, transmembrane region"/>
    <property type="match status" value="1"/>
</dbReference>
<gene>
    <name evidence="7" type="ORF">OLX77_03840</name>
</gene>
<feature type="transmembrane region" description="Helical" evidence="6">
    <location>
        <begin position="261"/>
        <end position="280"/>
    </location>
</feature>
<dbReference type="SUPFAM" id="SSF143865">
    <property type="entry name" value="CorA soluble domain-like"/>
    <property type="match status" value="1"/>
</dbReference>
<dbReference type="RefSeq" id="WP_307632266.1">
    <property type="nucleotide sequence ID" value="NZ_JAPHEH010000001.1"/>
</dbReference>
<reference evidence="7" key="1">
    <citation type="journal article" date="2022" name="bioRxiv">
        <title>Thiovibrio frasassiensisgen. nov., sp. nov., an autotrophic, elemental sulfur disproportionating bacterium isolated from sulfidic karst sediment, and proposal of Thiovibrionaceae fam. nov.</title>
        <authorList>
            <person name="Aronson H."/>
            <person name="Thomas C."/>
            <person name="Bhattacharyya M."/>
            <person name="Eckstein S."/>
            <person name="Jensen S."/>
            <person name="Barco R."/>
            <person name="Macalady J."/>
            <person name="Amend J."/>
        </authorList>
    </citation>
    <scope>NUCLEOTIDE SEQUENCE</scope>
    <source>
        <strain evidence="7">RS19-109</strain>
    </source>
</reference>
<evidence type="ECO:0000256" key="5">
    <source>
        <dbReference type="ARBA" id="ARBA00023136"/>
    </source>
</evidence>
<comment type="subcellular location">
    <subcellularLocation>
        <location evidence="1">Membrane</location>
        <topology evidence="1">Multi-pass membrane protein</topology>
    </subcellularLocation>
</comment>
<name>A0A9X4MDE4_9BACT</name>
<dbReference type="PANTHER" id="PTHR47891">
    <property type="entry name" value="TRANSPORTER-RELATED"/>
    <property type="match status" value="1"/>
</dbReference>
<comment type="caution">
    <text evidence="7">The sequence shown here is derived from an EMBL/GenBank/DDBJ whole genome shotgun (WGS) entry which is preliminary data.</text>
</comment>
<reference evidence="7" key="2">
    <citation type="submission" date="2022-10" db="EMBL/GenBank/DDBJ databases">
        <authorList>
            <person name="Aronson H.S."/>
        </authorList>
    </citation>
    <scope>NUCLEOTIDE SEQUENCE</scope>
    <source>
        <strain evidence="7">RS19-109</strain>
    </source>
</reference>
<comment type="similarity">
    <text evidence="2">Belongs to the CorA metal ion transporter (MIT) (TC 1.A.35) family.</text>
</comment>
<evidence type="ECO:0000313" key="8">
    <source>
        <dbReference type="Proteomes" id="UP001154240"/>
    </source>
</evidence>
<dbReference type="CDD" id="cd12827">
    <property type="entry name" value="EcCorA_ZntB-like_u2"/>
    <property type="match status" value="1"/>
</dbReference>
<proteinExistence type="inferred from homology"/>
<evidence type="ECO:0000256" key="3">
    <source>
        <dbReference type="ARBA" id="ARBA00022692"/>
    </source>
</evidence>